<reference evidence="7 8" key="1">
    <citation type="submission" date="2018-05" db="EMBL/GenBank/DDBJ databases">
        <title>Acuticoccus sediminis sp. nov., isolated from deep-sea sediment of Indian Ocean.</title>
        <authorList>
            <person name="Liu X."/>
            <person name="Lai Q."/>
            <person name="Du Y."/>
            <person name="Sun F."/>
            <person name="Zhang X."/>
            <person name="Wang S."/>
            <person name="Shao Z."/>
        </authorList>
    </citation>
    <scope>NUCLEOTIDE SEQUENCE [LARGE SCALE GENOMIC DNA]</scope>
    <source>
        <strain evidence="7 8">PTG4-2</strain>
    </source>
</reference>
<evidence type="ECO:0000256" key="5">
    <source>
        <dbReference type="SAM" id="SignalP"/>
    </source>
</evidence>
<organism evidence="7 8">
    <name type="scientific">Acuticoccus sediminis</name>
    <dbReference type="NCBI Taxonomy" id="2184697"/>
    <lineage>
        <taxon>Bacteria</taxon>
        <taxon>Pseudomonadati</taxon>
        <taxon>Pseudomonadota</taxon>
        <taxon>Alphaproteobacteria</taxon>
        <taxon>Hyphomicrobiales</taxon>
        <taxon>Amorphaceae</taxon>
        <taxon>Acuticoccus</taxon>
    </lineage>
</organism>
<dbReference type="InterPro" id="IPR000709">
    <property type="entry name" value="Leu_Ile_Val-bd"/>
</dbReference>
<feature type="chain" id="PRO_5032993306" evidence="5">
    <location>
        <begin position="29"/>
        <end position="407"/>
    </location>
</feature>
<evidence type="ECO:0000259" key="6">
    <source>
        <dbReference type="Pfam" id="PF13458"/>
    </source>
</evidence>
<dbReference type="RefSeq" id="WP_111348410.1">
    <property type="nucleotide sequence ID" value="NZ_QHHQ01000004.1"/>
</dbReference>
<dbReference type="InterPro" id="IPR028082">
    <property type="entry name" value="Peripla_BP_I"/>
</dbReference>
<dbReference type="Gene3D" id="3.40.50.2300">
    <property type="match status" value="2"/>
</dbReference>
<dbReference type="CDD" id="cd06330">
    <property type="entry name" value="PBP1_As_SBP-like"/>
    <property type="match status" value="1"/>
</dbReference>
<sequence>MLTRRASLRAGIAALALTAAPFTPAAFAQDGAPIKIGEINSYTRMAAFTEPYRKGWELALEQINEAGGVKGRPLEVLSRDDTGDPATAIRIADELVNRDHVTLIFGTFLSNIGLAVSDFANQSQTLFIASEPLTDAIIWSKGNRYTYRLRPGTSMQASMLAEQAAKTDAVKWVTIAPNYAYGTDAVEAFKRELTKLKPEVEFVEEQWPALFKIDAGSTVRALEQAKPDGIFNVTFGGDLAKFVREGSLRGLFDDRVVVSLLSGEPEYLEPLGSEAPEGWIVTGYPGFDIDTPEHKAFADAYQAKWGEEPKTGSIVGYNSMMTIKTLLSEAPTLETEALLDTMEGLRVESPTGEFLYRPVDNQATMGAYVGKTGLVDGKPRMVDWHYAPGEDYLPSEADALTLRPDRQ</sequence>
<proteinExistence type="inferred from homology"/>
<comment type="similarity">
    <text evidence="1">Belongs to the leucine-binding protein family.</text>
</comment>
<name>A0A8B2NNX6_9HYPH</name>
<feature type="signal peptide" evidence="5">
    <location>
        <begin position="1"/>
        <end position="28"/>
    </location>
</feature>
<dbReference type="SUPFAM" id="SSF53822">
    <property type="entry name" value="Periplasmic binding protein-like I"/>
    <property type="match status" value="1"/>
</dbReference>
<keyword evidence="8" id="KW-1185">Reference proteome</keyword>
<evidence type="ECO:0000256" key="3">
    <source>
        <dbReference type="ARBA" id="ARBA00022729"/>
    </source>
</evidence>
<keyword evidence="2" id="KW-0813">Transport</keyword>
<feature type="domain" description="Leucine-binding protein" evidence="6">
    <location>
        <begin position="33"/>
        <end position="371"/>
    </location>
</feature>
<dbReference type="Proteomes" id="UP000249590">
    <property type="component" value="Unassembled WGS sequence"/>
</dbReference>
<keyword evidence="3 5" id="KW-0732">Signal</keyword>
<dbReference type="AlphaFoldDB" id="A0A8B2NNX6"/>
<dbReference type="PRINTS" id="PR00337">
    <property type="entry name" value="LEUILEVALBP"/>
</dbReference>
<dbReference type="EMBL" id="QHHQ01000004">
    <property type="protein sequence ID" value="RAH99968.1"/>
    <property type="molecule type" value="Genomic_DNA"/>
</dbReference>
<dbReference type="GO" id="GO:0006865">
    <property type="term" value="P:amino acid transport"/>
    <property type="evidence" value="ECO:0007669"/>
    <property type="project" value="UniProtKB-KW"/>
</dbReference>
<evidence type="ECO:0000313" key="7">
    <source>
        <dbReference type="EMBL" id="RAH99968.1"/>
    </source>
</evidence>
<evidence type="ECO:0000256" key="2">
    <source>
        <dbReference type="ARBA" id="ARBA00022448"/>
    </source>
</evidence>
<evidence type="ECO:0000256" key="1">
    <source>
        <dbReference type="ARBA" id="ARBA00010062"/>
    </source>
</evidence>
<gene>
    <name evidence="7" type="ORF">DLJ53_19740</name>
</gene>
<keyword evidence="4" id="KW-0029">Amino-acid transport</keyword>
<dbReference type="InterPro" id="IPR051010">
    <property type="entry name" value="BCAA_transport"/>
</dbReference>
<accession>A0A8B2NNX6</accession>
<dbReference type="InterPro" id="IPR006311">
    <property type="entry name" value="TAT_signal"/>
</dbReference>
<protein>
    <submittedName>
        <fullName evidence="7">Twin-arginine translocation pathway signal protein</fullName>
    </submittedName>
</protein>
<dbReference type="OrthoDB" id="9794229at2"/>
<dbReference type="Pfam" id="PF13458">
    <property type="entry name" value="Peripla_BP_6"/>
    <property type="match status" value="1"/>
</dbReference>
<evidence type="ECO:0000256" key="4">
    <source>
        <dbReference type="ARBA" id="ARBA00022970"/>
    </source>
</evidence>
<evidence type="ECO:0000313" key="8">
    <source>
        <dbReference type="Proteomes" id="UP000249590"/>
    </source>
</evidence>
<dbReference type="PROSITE" id="PS51318">
    <property type="entry name" value="TAT"/>
    <property type="match status" value="1"/>
</dbReference>
<dbReference type="PANTHER" id="PTHR30483:SF37">
    <property type="entry name" value="ABC TRANSPORTER SUBSTRATE-BINDING PROTEIN"/>
    <property type="match status" value="1"/>
</dbReference>
<comment type="caution">
    <text evidence="7">The sequence shown here is derived from an EMBL/GenBank/DDBJ whole genome shotgun (WGS) entry which is preliminary data.</text>
</comment>
<dbReference type="InterPro" id="IPR028081">
    <property type="entry name" value="Leu-bd"/>
</dbReference>
<dbReference type="PANTHER" id="PTHR30483">
    <property type="entry name" value="LEUCINE-SPECIFIC-BINDING PROTEIN"/>
    <property type="match status" value="1"/>
</dbReference>